<feature type="compositionally biased region" description="Polar residues" evidence="1">
    <location>
        <begin position="431"/>
        <end position="440"/>
    </location>
</feature>
<comment type="caution">
    <text evidence="2">The sequence shown here is derived from an EMBL/GenBank/DDBJ whole genome shotgun (WGS) entry which is preliminary data.</text>
</comment>
<dbReference type="AlphaFoldDB" id="A0A4U0U2K9"/>
<feature type="region of interest" description="Disordered" evidence="1">
    <location>
        <begin position="420"/>
        <end position="440"/>
    </location>
</feature>
<accession>A0A4U0U2K9</accession>
<keyword evidence="3" id="KW-1185">Reference proteome</keyword>
<reference evidence="2 3" key="1">
    <citation type="submission" date="2017-03" db="EMBL/GenBank/DDBJ databases">
        <title>Genomes of endolithic fungi from Antarctica.</title>
        <authorList>
            <person name="Coleine C."/>
            <person name="Masonjones S."/>
            <person name="Stajich J.E."/>
        </authorList>
    </citation>
    <scope>NUCLEOTIDE SEQUENCE [LARGE SCALE GENOMIC DNA]</scope>
    <source>
        <strain evidence="2 3">CCFEE 6315</strain>
    </source>
</reference>
<dbReference type="EMBL" id="NAJL01000015">
    <property type="protein sequence ID" value="TKA29128.1"/>
    <property type="molecule type" value="Genomic_DNA"/>
</dbReference>
<evidence type="ECO:0008006" key="4">
    <source>
        <dbReference type="Google" id="ProtNLM"/>
    </source>
</evidence>
<gene>
    <name evidence="2" type="ORF">B0A50_03638</name>
</gene>
<sequence>MPRRAYLNDLTTFPILNRNRDIYYPGVYEPHRAYAYDACRRRYYDTLPPGERKLAVLRDKSLDHAGDLGWTLEYATAWCYRHLNGNQTGITDAVNHLREIDDVDEDTPFIAFDILDRALFNHKLEGMVYLRWKSLPSCSPGITSAPGVVKGIPRVCIELNRLPFEAGEAHMDDLLDALIHQMIHAFFLIACGAQTKTAKPDDRLMDGLHFGVILFTIRDITRRCYDGALDLIFYAANRTGDNNLSRQARNHFISLNPRGSAAGLEMADGQSHCGHDNRYVRPAQMQNWQVERYSVALDLGMDSKGDKIYDLDASSNFNATERLKGPPSSTYVELIWDDKRVMVPRESALKYSSLKKPLEKDEKMELKVPDCSFEVFCQLYNYFTCGGTKKDAQRWVIHDDEPLSHARLAPLLAIYTLNNNKSNNNSNNGNPQADNSDSDSGVNVHLQLFKVAEAMKFEELERHVLKRLWQLPYSIDNPIKTLQHLYNDQADTGPVHAELHRWARAFLLRCENDEDIMGYNSSSSSSSSSSIAAQHLHHHNNINNTNRPWTRGWSNYEKLLAYFGEDFREMYHRCAALRDDCRTVAALLSGEPATAQGVPVPSTMPLLLPTASASASASVADGVTARVTDTQRQRTADFSVAGGGPPQQGGSWYESVFGRPLGLPASLGGYEDWGSSRLGLPGLGMGGGGLLGGRGGRGWSTAGYDPFGLLQSGGYRNAGYGS</sequence>
<proteinExistence type="predicted"/>
<dbReference type="Proteomes" id="UP000308549">
    <property type="component" value="Unassembled WGS sequence"/>
</dbReference>
<organism evidence="2 3">
    <name type="scientific">Salinomyces thailandicus</name>
    <dbReference type="NCBI Taxonomy" id="706561"/>
    <lineage>
        <taxon>Eukaryota</taxon>
        <taxon>Fungi</taxon>
        <taxon>Dikarya</taxon>
        <taxon>Ascomycota</taxon>
        <taxon>Pezizomycotina</taxon>
        <taxon>Dothideomycetes</taxon>
        <taxon>Dothideomycetidae</taxon>
        <taxon>Mycosphaerellales</taxon>
        <taxon>Teratosphaeriaceae</taxon>
        <taxon>Salinomyces</taxon>
    </lineage>
</organism>
<protein>
    <recommendedName>
        <fullName evidence="4">SprT-like domain-containing protein</fullName>
    </recommendedName>
</protein>
<name>A0A4U0U2K9_9PEZI</name>
<evidence type="ECO:0000313" key="2">
    <source>
        <dbReference type="EMBL" id="TKA29128.1"/>
    </source>
</evidence>
<dbReference type="OrthoDB" id="5236983at2759"/>
<evidence type="ECO:0000256" key="1">
    <source>
        <dbReference type="SAM" id="MobiDB-lite"/>
    </source>
</evidence>
<feature type="compositionally biased region" description="Low complexity" evidence="1">
    <location>
        <begin position="420"/>
        <end position="430"/>
    </location>
</feature>
<evidence type="ECO:0000313" key="3">
    <source>
        <dbReference type="Proteomes" id="UP000308549"/>
    </source>
</evidence>